<dbReference type="InterPro" id="IPR006170">
    <property type="entry name" value="PBP/GOBP"/>
</dbReference>
<dbReference type="GO" id="GO:0005549">
    <property type="term" value="F:odorant binding"/>
    <property type="evidence" value="ECO:0007669"/>
    <property type="project" value="InterPro"/>
</dbReference>
<proteinExistence type="predicted"/>
<dbReference type="InterPro" id="IPR036728">
    <property type="entry name" value="PBP_GOBP_sf"/>
</dbReference>
<dbReference type="AlphaFoldDB" id="A0AAW1DRI1"/>
<dbReference type="EMBL" id="JAPXFL010000001">
    <property type="protein sequence ID" value="KAK9512426.1"/>
    <property type="molecule type" value="Genomic_DNA"/>
</dbReference>
<dbReference type="Pfam" id="PF01395">
    <property type="entry name" value="PBP_GOBP"/>
    <property type="match status" value="1"/>
</dbReference>
<organism evidence="2 3">
    <name type="scientific">Rhynocoris fuscipes</name>
    <dbReference type="NCBI Taxonomy" id="488301"/>
    <lineage>
        <taxon>Eukaryota</taxon>
        <taxon>Metazoa</taxon>
        <taxon>Ecdysozoa</taxon>
        <taxon>Arthropoda</taxon>
        <taxon>Hexapoda</taxon>
        <taxon>Insecta</taxon>
        <taxon>Pterygota</taxon>
        <taxon>Neoptera</taxon>
        <taxon>Paraneoptera</taxon>
        <taxon>Hemiptera</taxon>
        <taxon>Heteroptera</taxon>
        <taxon>Panheteroptera</taxon>
        <taxon>Cimicomorpha</taxon>
        <taxon>Reduviidae</taxon>
        <taxon>Harpactorinae</taxon>
        <taxon>Harpactorini</taxon>
        <taxon>Rhynocoris</taxon>
    </lineage>
</organism>
<keyword evidence="1" id="KW-0732">Signal</keyword>
<comment type="caution">
    <text evidence="2">The sequence shown here is derived from an EMBL/GenBank/DDBJ whole genome shotgun (WGS) entry which is preliminary data.</text>
</comment>
<evidence type="ECO:0000313" key="3">
    <source>
        <dbReference type="Proteomes" id="UP001461498"/>
    </source>
</evidence>
<dbReference type="EMBL" id="JAPXFL010000001">
    <property type="protein sequence ID" value="KAK9512425.1"/>
    <property type="molecule type" value="Genomic_DNA"/>
</dbReference>
<feature type="chain" id="PRO_5044717700" evidence="1">
    <location>
        <begin position="20"/>
        <end position="134"/>
    </location>
</feature>
<keyword evidence="3" id="KW-1185">Reference proteome</keyword>
<dbReference type="CDD" id="cd23992">
    <property type="entry name" value="PBP_GOBP"/>
    <property type="match status" value="1"/>
</dbReference>
<feature type="signal peptide" evidence="1">
    <location>
        <begin position="1"/>
        <end position="19"/>
    </location>
</feature>
<dbReference type="SUPFAM" id="SSF47565">
    <property type="entry name" value="Insect pheromone/odorant-binding proteins"/>
    <property type="match status" value="1"/>
</dbReference>
<protein>
    <submittedName>
        <fullName evidence="2">Uncharacterized protein</fullName>
    </submittedName>
</protein>
<reference evidence="2 3" key="1">
    <citation type="submission" date="2022-12" db="EMBL/GenBank/DDBJ databases">
        <title>Chromosome-level genome assembly of true bugs.</title>
        <authorList>
            <person name="Ma L."/>
            <person name="Li H."/>
        </authorList>
    </citation>
    <scope>NUCLEOTIDE SEQUENCE [LARGE SCALE GENOMIC DNA]</scope>
    <source>
        <strain evidence="2">Lab_2022b</strain>
    </source>
</reference>
<accession>A0AAW1DRI1</accession>
<sequence length="134" mass="15117">MNTPALFTVLSCLLVAAYSIPVSPPFIPSPDVKKCSEENHIDALRGSQLSRHVIAAQTNDDKCYLSCYLKAKEYFVNGKIDFAKLYESHAKYVQDKNQLDKLKETFDQCEKNMVYEGKNDCEIAYSAYQCAPTS</sequence>
<dbReference type="Proteomes" id="UP001461498">
    <property type="component" value="Unassembled WGS sequence"/>
</dbReference>
<gene>
    <name evidence="2" type="ORF">O3M35_000862</name>
</gene>
<name>A0AAW1DRI1_9HEMI</name>
<evidence type="ECO:0000256" key="1">
    <source>
        <dbReference type="SAM" id="SignalP"/>
    </source>
</evidence>
<dbReference type="Gene3D" id="1.10.238.20">
    <property type="entry name" value="Pheromone/general odorant binding protein domain"/>
    <property type="match status" value="1"/>
</dbReference>
<evidence type="ECO:0000313" key="2">
    <source>
        <dbReference type="EMBL" id="KAK9512425.1"/>
    </source>
</evidence>